<dbReference type="InterPro" id="IPR013822">
    <property type="entry name" value="Signal_recog_particl_SRP54_hlx"/>
</dbReference>
<evidence type="ECO:0000256" key="7">
    <source>
        <dbReference type="ARBA" id="ARBA00023274"/>
    </source>
</evidence>
<feature type="binding site" evidence="9">
    <location>
        <begin position="261"/>
        <end position="264"/>
    </location>
    <ligand>
        <name>GTP</name>
        <dbReference type="ChEBI" id="CHEBI:37565"/>
    </ligand>
</feature>
<dbReference type="InterPro" id="IPR000897">
    <property type="entry name" value="SRP54_GTPase_dom"/>
</dbReference>
<dbReference type="GO" id="GO:0048500">
    <property type="term" value="C:signal recognition particle"/>
    <property type="evidence" value="ECO:0007669"/>
    <property type="project" value="UniProtKB-UniRule"/>
</dbReference>
<organism evidence="12 13">
    <name type="scientific">Oligella urethralis DNF00040</name>
    <dbReference type="NCBI Taxonomy" id="1401065"/>
    <lineage>
        <taxon>Bacteria</taxon>
        <taxon>Pseudomonadati</taxon>
        <taxon>Pseudomonadota</taxon>
        <taxon>Betaproteobacteria</taxon>
        <taxon>Burkholderiales</taxon>
        <taxon>Alcaligenaceae</taxon>
        <taxon>Oligella</taxon>
    </lineage>
</organism>
<dbReference type="CDD" id="cd18539">
    <property type="entry name" value="SRP_G"/>
    <property type="match status" value="1"/>
</dbReference>
<dbReference type="Gene3D" id="3.40.50.300">
    <property type="entry name" value="P-loop containing nucleotide triphosphate hydrolases"/>
    <property type="match status" value="1"/>
</dbReference>
<keyword evidence="6 9" id="KW-0733">Signal recognition particle</keyword>
<evidence type="ECO:0000313" key="13">
    <source>
        <dbReference type="Proteomes" id="UP000029629"/>
    </source>
</evidence>
<dbReference type="EMBL" id="JRNI01000095">
    <property type="protein sequence ID" value="KGF25382.1"/>
    <property type="molecule type" value="Genomic_DNA"/>
</dbReference>
<dbReference type="PANTHER" id="PTHR11564:SF5">
    <property type="entry name" value="SIGNAL RECOGNITION PARTICLE SUBUNIT SRP54"/>
    <property type="match status" value="1"/>
</dbReference>
<evidence type="ECO:0000256" key="6">
    <source>
        <dbReference type="ARBA" id="ARBA00023135"/>
    </source>
</evidence>
<evidence type="ECO:0000256" key="2">
    <source>
        <dbReference type="ARBA" id="ARBA00022741"/>
    </source>
</evidence>
<comment type="subcellular location">
    <subcellularLocation>
        <location evidence="9">Cytoplasm</location>
    </subcellularLocation>
    <text evidence="9">The SRP-RNC complex is targeted to the cytoplasmic membrane.</text>
</comment>
<dbReference type="eggNOG" id="COG0541">
    <property type="taxonomic scope" value="Bacteria"/>
</dbReference>
<comment type="subunit">
    <text evidence="9">Part of the signal recognition particle protein translocation system, which is composed of SRP and FtsY. SRP is a ribonucleoprotein composed of Ffh and a 4.5S RNA molecule.</text>
</comment>
<dbReference type="SMART" id="SM00963">
    <property type="entry name" value="SRP54_N"/>
    <property type="match status" value="1"/>
</dbReference>
<dbReference type="OrthoDB" id="9804720at2"/>
<dbReference type="Pfam" id="PF00448">
    <property type="entry name" value="SRP54"/>
    <property type="match status" value="1"/>
</dbReference>
<dbReference type="PROSITE" id="PS00300">
    <property type="entry name" value="SRP54"/>
    <property type="match status" value="1"/>
</dbReference>
<dbReference type="AlphaFoldDB" id="A0A096A3R4"/>
<comment type="domain">
    <text evidence="9">Composed of three domains: the N-terminal N domain, which is responsible for interactions with the ribosome, the central G domain, which binds GTP, and the C-terminal M domain, which binds the RNA and the signal sequence of the RNC.</text>
</comment>
<evidence type="ECO:0000256" key="9">
    <source>
        <dbReference type="HAMAP-Rule" id="MF_00306"/>
    </source>
</evidence>
<dbReference type="Pfam" id="PF02978">
    <property type="entry name" value="SRP_SPB"/>
    <property type="match status" value="1"/>
</dbReference>
<dbReference type="Gene3D" id="1.20.120.140">
    <property type="entry name" value="Signal recognition particle SRP54, nucleotide-binding domain"/>
    <property type="match status" value="1"/>
</dbReference>
<dbReference type="GO" id="GO:0006614">
    <property type="term" value="P:SRP-dependent cotranslational protein targeting to membrane"/>
    <property type="evidence" value="ECO:0007669"/>
    <property type="project" value="InterPro"/>
</dbReference>
<keyword evidence="13" id="KW-1185">Reference proteome</keyword>
<dbReference type="Proteomes" id="UP000029629">
    <property type="component" value="Unassembled WGS sequence"/>
</dbReference>
<dbReference type="SUPFAM" id="SSF47446">
    <property type="entry name" value="Signal peptide-binding domain"/>
    <property type="match status" value="1"/>
</dbReference>
<proteinExistence type="inferred from homology"/>
<feature type="domain" description="SRP54-type proteins GTP-binding" evidence="11">
    <location>
        <begin position="282"/>
        <end position="295"/>
    </location>
</feature>
<dbReference type="RefSeq" id="WP_036561080.1">
    <property type="nucleotide sequence ID" value="NZ_JRNI01000095.1"/>
</dbReference>
<dbReference type="HAMAP" id="MF_00306">
    <property type="entry name" value="SRP54"/>
    <property type="match status" value="1"/>
</dbReference>
<dbReference type="InterPro" id="IPR004125">
    <property type="entry name" value="Signal_recog_particle_SRP54_M"/>
</dbReference>
<dbReference type="InterPro" id="IPR027417">
    <property type="entry name" value="P-loop_NTPase"/>
</dbReference>
<comment type="function">
    <text evidence="9">Involved in targeting and insertion of nascent membrane proteins into the cytoplasmic membrane. Binds to the hydrophobic signal sequence of the ribosome-nascent chain (RNC) as it emerges from the ribosomes. The SRP-RNC complex is then targeted to the cytoplasmic membrane where it interacts with the SRP receptor FtsY. Interaction with FtsY leads to the transfer of the RNC complex to the Sec translocase for insertion into the membrane, the hydrolysis of GTP by both Ffh and FtsY, and the dissociation of the SRP-FtsY complex into the individual components.</text>
</comment>
<evidence type="ECO:0000256" key="10">
    <source>
        <dbReference type="SAM" id="MobiDB-lite"/>
    </source>
</evidence>
<evidence type="ECO:0000259" key="11">
    <source>
        <dbReference type="PROSITE" id="PS00300"/>
    </source>
</evidence>
<dbReference type="InterPro" id="IPR022941">
    <property type="entry name" value="SRP54"/>
</dbReference>
<keyword evidence="7 9" id="KW-0687">Ribonucleoprotein</keyword>
<dbReference type="GO" id="GO:0003924">
    <property type="term" value="F:GTPase activity"/>
    <property type="evidence" value="ECO:0007669"/>
    <property type="project" value="UniProtKB-UniRule"/>
</dbReference>
<evidence type="ECO:0000256" key="1">
    <source>
        <dbReference type="ARBA" id="ARBA00005450"/>
    </source>
</evidence>
<evidence type="ECO:0000313" key="12">
    <source>
        <dbReference type="EMBL" id="KGF25382.1"/>
    </source>
</evidence>
<keyword evidence="3 9" id="KW-0378">Hydrolase</keyword>
<dbReference type="InterPro" id="IPR004780">
    <property type="entry name" value="SRP"/>
</dbReference>
<dbReference type="SMART" id="SM00382">
    <property type="entry name" value="AAA"/>
    <property type="match status" value="1"/>
</dbReference>
<keyword evidence="2 9" id="KW-0547">Nucleotide-binding</keyword>
<evidence type="ECO:0000256" key="5">
    <source>
        <dbReference type="ARBA" id="ARBA00023134"/>
    </source>
</evidence>
<name>A0A096A3R4_9BURK</name>
<dbReference type="Gene3D" id="1.10.260.30">
    <property type="entry name" value="Signal recognition particle, SRP54 subunit, M-domain"/>
    <property type="match status" value="1"/>
</dbReference>
<dbReference type="Pfam" id="PF02881">
    <property type="entry name" value="SRP54_N"/>
    <property type="match status" value="1"/>
</dbReference>
<dbReference type="EC" id="3.6.5.4" evidence="9"/>
<keyword evidence="4 9" id="KW-0694">RNA-binding</keyword>
<dbReference type="InterPro" id="IPR042101">
    <property type="entry name" value="SRP54_N_sf"/>
</dbReference>
<keyword evidence="5 9" id="KW-0342">GTP-binding</keyword>
<feature type="region of interest" description="Disordered" evidence="10">
    <location>
        <begin position="481"/>
        <end position="500"/>
    </location>
</feature>
<comment type="catalytic activity">
    <reaction evidence="8 9">
        <text>GTP + H2O = GDP + phosphate + H(+)</text>
        <dbReference type="Rhea" id="RHEA:19669"/>
        <dbReference type="ChEBI" id="CHEBI:15377"/>
        <dbReference type="ChEBI" id="CHEBI:15378"/>
        <dbReference type="ChEBI" id="CHEBI:37565"/>
        <dbReference type="ChEBI" id="CHEBI:43474"/>
        <dbReference type="ChEBI" id="CHEBI:58189"/>
        <dbReference type="EC" id="3.6.5.4"/>
    </reaction>
</comment>
<comment type="similarity">
    <text evidence="1 9">Belongs to the GTP-binding SRP family. SRP54 subfamily.</text>
</comment>
<dbReference type="InterPro" id="IPR003593">
    <property type="entry name" value="AAA+_ATPase"/>
</dbReference>
<gene>
    <name evidence="9" type="primary">ffh</name>
    <name evidence="12" type="ORF">HMPREF2130_11230</name>
</gene>
<accession>A0A096A3R4</accession>
<reference evidence="12 13" key="1">
    <citation type="submission" date="2014-07" db="EMBL/GenBank/DDBJ databases">
        <authorList>
            <person name="McCorrison J."/>
            <person name="Sanka R."/>
            <person name="Torralba M."/>
            <person name="Gillis M."/>
            <person name="Haft D.H."/>
            <person name="Methe B."/>
            <person name="Sutton G."/>
            <person name="Nelson K.E."/>
        </authorList>
    </citation>
    <scope>NUCLEOTIDE SEQUENCE [LARGE SCALE GENOMIC DNA]</scope>
    <source>
        <strain evidence="12 13">DNF00040</strain>
    </source>
</reference>
<dbReference type="NCBIfam" id="TIGR00959">
    <property type="entry name" value="ffh"/>
    <property type="match status" value="1"/>
</dbReference>
<protein>
    <recommendedName>
        <fullName evidence="9">Signal recognition particle protein</fullName>
        <ecNumber evidence="9">3.6.5.4</ecNumber>
    </recommendedName>
    <alternativeName>
        <fullName evidence="9">Fifty-four homolog</fullName>
    </alternativeName>
</protein>
<dbReference type="SMART" id="SM00962">
    <property type="entry name" value="SRP54"/>
    <property type="match status" value="1"/>
</dbReference>
<dbReference type="SUPFAM" id="SSF52540">
    <property type="entry name" value="P-loop containing nucleoside triphosphate hydrolases"/>
    <property type="match status" value="1"/>
</dbReference>
<dbReference type="PANTHER" id="PTHR11564">
    <property type="entry name" value="SIGNAL RECOGNITION PARTICLE 54K PROTEIN SRP54"/>
    <property type="match status" value="1"/>
</dbReference>
<evidence type="ECO:0000256" key="3">
    <source>
        <dbReference type="ARBA" id="ARBA00022801"/>
    </source>
</evidence>
<dbReference type="GO" id="GO:0005525">
    <property type="term" value="F:GTP binding"/>
    <property type="evidence" value="ECO:0007669"/>
    <property type="project" value="UniProtKB-UniRule"/>
</dbReference>
<feature type="binding site" evidence="9">
    <location>
        <begin position="111"/>
        <end position="118"/>
    </location>
    <ligand>
        <name>GTP</name>
        <dbReference type="ChEBI" id="CHEBI:37565"/>
    </ligand>
</feature>
<dbReference type="GO" id="GO:0008312">
    <property type="term" value="F:7S RNA binding"/>
    <property type="evidence" value="ECO:0007669"/>
    <property type="project" value="InterPro"/>
</dbReference>
<dbReference type="InterPro" id="IPR036891">
    <property type="entry name" value="Signal_recog_part_SRP54_M_sf"/>
</dbReference>
<evidence type="ECO:0000256" key="8">
    <source>
        <dbReference type="ARBA" id="ARBA00048027"/>
    </source>
</evidence>
<comment type="caution">
    <text evidence="12">The sequence shown here is derived from an EMBL/GenBank/DDBJ whole genome shotgun (WGS) entry which is preliminary data.</text>
</comment>
<feature type="binding site" evidence="9">
    <location>
        <begin position="203"/>
        <end position="207"/>
    </location>
    <ligand>
        <name>GTP</name>
        <dbReference type="ChEBI" id="CHEBI:37565"/>
    </ligand>
</feature>
<keyword evidence="9" id="KW-0963">Cytoplasm</keyword>
<sequence>MLDNLTNRLSRVVKTMRGQARLTEANTQEMLREVRMALLEADVALPVVREFIQEVKEKAMGQEVVGSLNPGQALVGVVSDELTRIMGGDLPLAETELSLAAQPPAVILMAGLQGAGKTTTTAKLARLLREGELTQNGKKIDKKKVLVVSADVYRPAAIEQLKTVAAQVGVDFFPSDGSQKPLDIAHSALEHAKRHFYDVLIVDTAGRLGIDQDMMDEISALHRFLKPVETLFVVDAMQGQDAVNVAKAFSDVLPLTGVVMTKLDGDSRGGAALSVRHVTGKPLKFVGTSEKLDGLEIFYPERMAQRVLGMGDILSLVEQTKRNIDIAEAEKMAAKLKKGDKFDLNDFLDQLQQVKKMGDMGSIMEKLPAQFSAMAGQLQGGEAEKQLRRTEGIINSMTIEERSKPEILKASRKQRIAKGAGVQVQEVNRLLKQFEQMQAMMKQFKKGGMQKMMRALGGLGGLGGLMGGGAGGLPGMGGGLSGLAGMGRNRSGSTKRKRRR</sequence>
<evidence type="ECO:0000256" key="4">
    <source>
        <dbReference type="ARBA" id="ARBA00022884"/>
    </source>
</evidence>